<evidence type="ECO:0000256" key="6">
    <source>
        <dbReference type="ARBA" id="ARBA00023002"/>
    </source>
</evidence>
<evidence type="ECO:0000256" key="9">
    <source>
        <dbReference type="ARBA" id="ARBA00025542"/>
    </source>
</evidence>
<dbReference type="HOGENOM" id="CLU_010194_10_1_6"/>
<gene>
    <name evidence="13" type="primary">fabI</name>
    <name evidence="13" type="ordered locus">BCc_167</name>
</gene>
<dbReference type="InterPro" id="IPR036291">
    <property type="entry name" value="NAD(P)-bd_dom_sf"/>
</dbReference>
<dbReference type="PANTHER" id="PTHR43159:SF2">
    <property type="entry name" value="ENOYL-[ACYL-CARRIER-PROTEIN] REDUCTASE [NADH], CHLOROPLASTIC"/>
    <property type="match status" value="1"/>
</dbReference>
<comment type="similarity">
    <text evidence="3 10">Belongs to the short-chain dehydrogenases/reductases (SDR) family. FabI subfamily.</text>
</comment>
<keyword evidence="4 10" id="KW-0444">Lipid biosynthesis</keyword>
<dbReference type="Proteomes" id="UP000000669">
    <property type="component" value="Chromosome"/>
</dbReference>
<feature type="active site" description="Proton acceptor" evidence="11">
    <location>
        <position position="156"/>
    </location>
</feature>
<organism evidence="13 14">
    <name type="scientific">Buchnera aphidicola subsp. Cinara cedri (strain Cc)</name>
    <dbReference type="NCBI Taxonomy" id="372461"/>
    <lineage>
        <taxon>Bacteria</taxon>
        <taxon>Pseudomonadati</taxon>
        <taxon>Pseudomonadota</taxon>
        <taxon>Gammaproteobacteria</taxon>
        <taxon>Enterobacterales</taxon>
        <taxon>Erwiniaceae</taxon>
        <taxon>Buchnera</taxon>
    </lineage>
</organism>
<evidence type="ECO:0000256" key="10">
    <source>
        <dbReference type="PIRNR" id="PIRNR000094"/>
    </source>
</evidence>
<dbReference type="Pfam" id="PF13561">
    <property type="entry name" value="adh_short_C2"/>
    <property type="match status" value="1"/>
</dbReference>
<comment type="pathway">
    <text evidence="2">Lipid metabolism; fatty acid biosynthesis.</text>
</comment>
<proteinExistence type="inferred from homology"/>
<evidence type="ECO:0000256" key="11">
    <source>
        <dbReference type="PIRSR" id="PIRSR000094-1"/>
    </source>
</evidence>
<dbReference type="UniPathway" id="UPA00094"/>
<dbReference type="KEGG" id="bcc:BCc_167"/>
<dbReference type="GO" id="GO:0004318">
    <property type="term" value="F:enoyl-[acyl-carrier-protein] reductase (NADH) activity"/>
    <property type="evidence" value="ECO:0007669"/>
    <property type="project" value="UniProtKB-EC"/>
</dbReference>
<feature type="binding site" evidence="12">
    <location>
        <position position="92"/>
    </location>
    <ligand>
        <name>NAD(+)</name>
        <dbReference type="ChEBI" id="CHEBI:57540"/>
    </ligand>
</feature>
<feature type="binding site" evidence="12">
    <location>
        <position position="163"/>
    </location>
    <ligand>
        <name>NAD(+)</name>
        <dbReference type="ChEBI" id="CHEBI:57540"/>
    </ligand>
</feature>
<keyword evidence="6 10" id="KW-0560">Oxidoreductase</keyword>
<accession>Q057R0</accession>
<dbReference type="Gene3D" id="3.40.50.720">
    <property type="entry name" value="NAD(P)-binding Rossmann-like Domain"/>
    <property type="match status" value="1"/>
</dbReference>
<name>Q057R0_BUCCC</name>
<keyword evidence="5" id="KW-0276">Fatty acid metabolism</keyword>
<reference evidence="13 14" key="1">
    <citation type="journal article" date="2006" name="Science">
        <title>A small microbial genome: the end of a long symbiotic relationship?</title>
        <authorList>
            <person name="Perez-Brocal V."/>
            <person name="Gil R."/>
            <person name="Ramos S."/>
            <person name="Lamelas A."/>
            <person name="Postigo M."/>
            <person name="Michelena J.M."/>
            <person name="Silva F.J."/>
            <person name="Moya A."/>
            <person name="Latorre A."/>
        </authorList>
    </citation>
    <scope>NUCLEOTIDE SEQUENCE [LARGE SCALE GENOMIC DNA]</scope>
    <source>
        <strain evidence="14">Cc</strain>
    </source>
</reference>
<sequence length="254" mass="28478">MAFLKKKKILIFGIKNHFSIAWGIALAMYKQNAKLAFVYHSKKSKKNIKILAKKVKSKIILYCDINSDDSIQTLFKILFKKWGMFDGIVHSIANISKIQLTNDYIKVINRLDFLYAHEVNSFSLVAIIKASKNILNKNSSILTLSYIGAIKYIPYYNIMGIPKASLESNVRYLAVSLGKKNIKINAISSGPIKTVSSYGIKNFSKIFDISKNNSLFNKNVTIKEIGNVAAFLCSNLSLGITGQVIYVDYGLNII</sequence>
<evidence type="ECO:0000256" key="7">
    <source>
        <dbReference type="ARBA" id="ARBA00023098"/>
    </source>
</evidence>
<dbReference type="RefSeq" id="WP_011672558.1">
    <property type="nucleotide sequence ID" value="NC_008513.1"/>
</dbReference>
<dbReference type="UniPathway" id="UPA00078"/>
<dbReference type="SUPFAM" id="SSF51735">
    <property type="entry name" value="NAD(P)-binding Rossmann-fold domains"/>
    <property type="match status" value="1"/>
</dbReference>
<keyword evidence="8 10" id="KW-0275">Fatty acid biosynthesis</keyword>
<dbReference type="AlphaFoldDB" id="Q057R0"/>
<dbReference type="CDD" id="cd05372">
    <property type="entry name" value="ENR_SDR"/>
    <property type="match status" value="1"/>
</dbReference>
<keyword evidence="10 12" id="KW-0520">NAD</keyword>
<dbReference type="EC" id="1.3.1.9" evidence="10"/>
<evidence type="ECO:0000256" key="3">
    <source>
        <dbReference type="ARBA" id="ARBA00009233"/>
    </source>
</evidence>
<dbReference type="eggNOG" id="COG0623">
    <property type="taxonomic scope" value="Bacteria"/>
</dbReference>
<dbReference type="GO" id="GO:0006633">
    <property type="term" value="P:fatty acid biosynthetic process"/>
    <property type="evidence" value="ECO:0007669"/>
    <property type="project" value="UniProtKB-UniPathway"/>
</dbReference>
<evidence type="ECO:0000256" key="2">
    <source>
        <dbReference type="ARBA" id="ARBA00005194"/>
    </source>
</evidence>
<keyword evidence="7" id="KW-0443">Lipid metabolism</keyword>
<comment type="pathway">
    <text evidence="1">Cofactor biosynthesis; biotin biosynthesis.</text>
</comment>
<dbReference type="Gene3D" id="1.10.8.400">
    <property type="entry name" value="Enoyl acyl carrier protein reductase"/>
    <property type="match status" value="1"/>
</dbReference>
<comment type="catalytic activity">
    <reaction evidence="10">
        <text>a 2,3-saturated acyl-[ACP] + NAD(+) = a (2E)-enoyl-[ACP] + NADH + H(+)</text>
        <dbReference type="Rhea" id="RHEA:10240"/>
        <dbReference type="Rhea" id="RHEA-COMP:9925"/>
        <dbReference type="Rhea" id="RHEA-COMP:9926"/>
        <dbReference type="ChEBI" id="CHEBI:15378"/>
        <dbReference type="ChEBI" id="CHEBI:57540"/>
        <dbReference type="ChEBI" id="CHEBI:57945"/>
        <dbReference type="ChEBI" id="CHEBI:78784"/>
        <dbReference type="ChEBI" id="CHEBI:78785"/>
        <dbReference type="EC" id="1.3.1.9"/>
    </reaction>
</comment>
<dbReference type="PIRSF" id="PIRSF000094">
    <property type="entry name" value="Enoyl-ACP_rdct"/>
    <property type="match status" value="1"/>
</dbReference>
<dbReference type="EMBL" id="CP000263">
    <property type="protein sequence ID" value="ABJ90639.1"/>
    <property type="molecule type" value="Genomic_DNA"/>
</dbReference>
<dbReference type="InterPro" id="IPR014358">
    <property type="entry name" value="Enoyl-ACP_Rdtase_NADH"/>
</dbReference>
<evidence type="ECO:0000256" key="12">
    <source>
        <dbReference type="PIRSR" id="PIRSR000094-3"/>
    </source>
</evidence>
<dbReference type="STRING" id="372461.BCc_167"/>
<feature type="active site" description="Proton acceptor" evidence="11">
    <location>
        <position position="146"/>
    </location>
</feature>
<protein>
    <recommendedName>
        <fullName evidence="10">Enoyl-[acyl-carrier-protein] reductase [NADH]</fullName>
        <ecNumber evidence="10">1.3.1.9</ecNumber>
    </recommendedName>
</protein>
<evidence type="ECO:0000256" key="4">
    <source>
        <dbReference type="ARBA" id="ARBA00022516"/>
    </source>
</evidence>
<evidence type="ECO:0000256" key="8">
    <source>
        <dbReference type="ARBA" id="ARBA00023160"/>
    </source>
</evidence>
<evidence type="ECO:0000256" key="5">
    <source>
        <dbReference type="ARBA" id="ARBA00022832"/>
    </source>
</evidence>
<dbReference type="PANTHER" id="PTHR43159">
    <property type="entry name" value="ENOYL-[ACYL-CARRIER-PROTEIN] REDUCTASE"/>
    <property type="match status" value="1"/>
</dbReference>
<feature type="binding site" evidence="12">
    <location>
        <position position="13"/>
    </location>
    <ligand>
        <name>NAD(+)</name>
        <dbReference type="ChEBI" id="CHEBI:57540"/>
    </ligand>
</feature>
<feature type="binding site" evidence="12">
    <location>
        <begin position="19"/>
        <end position="20"/>
    </location>
    <ligand>
        <name>NAD(+)</name>
        <dbReference type="ChEBI" id="CHEBI:57540"/>
    </ligand>
</feature>
<keyword evidence="14" id="KW-1185">Reference proteome</keyword>
<evidence type="ECO:0000313" key="13">
    <source>
        <dbReference type="EMBL" id="ABJ90639.1"/>
    </source>
</evidence>
<dbReference type="OrthoDB" id="9803628at2"/>
<evidence type="ECO:0000313" key="14">
    <source>
        <dbReference type="Proteomes" id="UP000000669"/>
    </source>
</evidence>
<dbReference type="GO" id="GO:0009102">
    <property type="term" value="P:biotin biosynthetic process"/>
    <property type="evidence" value="ECO:0007669"/>
    <property type="project" value="UniProtKB-UniPathway"/>
</dbReference>
<comment type="function">
    <text evidence="9">Catalyzes the reduction of a carbon-carbon double bond in an enoyl moiety that is covalently linked to an acyl carrier protein (ACP). Involved in the elongation cycle of fatty acid which are used in the lipid metabolism and in the biotin biosynthesis.</text>
</comment>
<evidence type="ECO:0000256" key="1">
    <source>
        <dbReference type="ARBA" id="ARBA00004746"/>
    </source>
</evidence>
<feature type="binding site" evidence="12">
    <location>
        <begin position="192"/>
        <end position="196"/>
    </location>
    <ligand>
        <name>NAD(+)</name>
        <dbReference type="ChEBI" id="CHEBI:57540"/>
    </ligand>
</feature>
<dbReference type="InterPro" id="IPR002347">
    <property type="entry name" value="SDR_fam"/>
</dbReference>